<evidence type="ECO:0000256" key="8">
    <source>
        <dbReference type="ARBA" id="ARBA00022989"/>
    </source>
</evidence>
<feature type="region of interest" description="Disordered" evidence="10">
    <location>
        <begin position="60"/>
        <end position="89"/>
    </location>
</feature>
<evidence type="ECO:0000313" key="13">
    <source>
        <dbReference type="Proteomes" id="UP000694580"/>
    </source>
</evidence>
<dbReference type="Proteomes" id="UP000694580">
    <property type="component" value="Chromosome 16"/>
</dbReference>
<comment type="subcellular location">
    <subcellularLocation>
        <location evidence="2">Cytoplasm</location>
    </subcellularLocation>
    <subcellularLocation>
        <location evidence="1">Endoplasmic reticulum membrane</location>
        <topology evidence="1">Single-pass membrane protein</topology>
    </subcellularLocation>
</comment>
<sequence length="186" mass="20667">MEADEDTAKIQTGSPLENQDLGFLLPSVSSFLAEYGWYLLFLSAGMYLLVERLAKRRPTAQHQEAAAGPSRDAAHVVRQQEGLEAARRRMQEELDAKAALFRRKQQELEEEKRREKIEKWESLKEGKSFKGNPKLPQNTDEASTSSVLKSKSDKKTLRNSGYSPLSGDGGGTCTWRPGRRGPSAGG</sequence>
<keyword evidence="9 11" id="KW-0472">Membrane</keyword>
<feature type="transmembrane region" description="Helical" evidence="11">
    <location>
        <begin position="35"/>
        <end position="54"/>
    </location>
</feature>
<dbReference type="PANTHER" id="PTHR28621">
    <property type="entry name" value="SELENOPROTEIN S"/>
    <property type="match status" value="1"/>
</dbReference>
<evidence type="ECO:0000256" key="7">
    <source>
        <dbReference type="ARBA" id="ARBA00022933"/>
    </source>
</evidence>
<dbReference type="GeneID" id="114766146"/>
<evidence type="ECO:0008006" key="14">
    <source>
        <dbReference type="Google" id="ProtNLM"/>
    </source>
</evidence>
<evidence type="ECO:0000256" key="10">
    <source>
        <dbReference type="SAM" id="MobiDB-lite"/>
    </source>
</evidence>
<evidence type="ECO:0000256" key="1">
    <source>
        <dbReference type="ARBA" id="ARBA00004389"/>
    </source>
</evidence>
<keyword evidence="7" id="KW-0712">Selenocysteine</keyword>
<reference evidence="12" key="2">
    <citation type="submission" date="2025-08" db="UniProtKB">
        <authorList>
            <consortium name="Ensembl"/>
        </authorList>
    </citation>
    <scope>IDENTIFICATION</scope>
</reference>
<reference evidence="12" key="3">
    <citation type="submission" date="2025-09" db="UniProtKB">
        <authorList>
            <consortium name="Ensembl"/>
        </authorList>
    </citation>
    <scope>IDENTIFICATION</scope>
</reference>
<keyword evidence="8 11" id="KW-1133">Transmembrane helix</keyword>
<dbReference type="GO" id="GO:0036502">
    <property type="term" value="C:Derlin-1-VIMP complex"/>
    <property type="evidence" value="ECO:0007669"/>
    <property type="project" value="TreeGrafter"/>
</dbReference>
<dbReference type="GO" id="GO:0030970">
    <property type="term" value="P:retrograde protein transport, ER to cytosol"/>
    <property type="evidence" value="ECO:0007669"/>
    <property type="project" value="TreeGrafter"/>
</dbReference>
<evidence type="ECO:0000256" key="5">
    <source>
        <dbReference type="ARBA" id="ARBA00022692"/>
    </source>
</evidence>
<evidence type="ECO:0000256" key="4">
    <source>
        <dbReference type="ARBA" id="ARBA00022490"/>
    </source>
</evidence>
<dbReference type="RefSeq" id="XP_028812612.1">
    <property type="nucleotide sequence ID" value="XM_028956779.1"/>
</dbReference>
<accession>A0AAY4E799</accession>
<protein>
    <recommendedName>
        <fullName evidence="14">Selenoprotein S</fullName>
    </recommendedName>
</protein>
<proteinExistence type="inferred from homology"/>
<organism evidence="12 13">
    <name type="scientific">Denticeps clupeoides</name>
    <name type="common">denticle herring</name>
    <dbReference type="NCBI Taxonomy" id="299321"/>
    <lineage>
        <taxon>Eukaryota</taxon>
        <taxon>Metazoa</taxon>
        <taxon>Chordata</taxon>
        <taxon>Craniata</taxon>
        <taxon>Vertebrata</taxon>
        <taxon>Euteleostomi</taxon>
        <taxon>Actinopterygii</taxon>
        <taxon>Neopterygii</taxon>
        <taxon>Teleostei</taxon>
        <taxon>Clupei</taxon>
        <taxon>Clupeiformes</taxon>
        <taxon>Denticipitoidei</taxon>
        <taxon>Denticipitidae</taxon>
        <taxon>Denticeps</taxon>
    </lineage>
</organism>
<keyword evidence="5 11" id="KW-0812">Transmembrane</keyword>
<evidence type="ECO:0000256" key="9">
    <source>
        <dbReference type="ARBA" id="ARBA00023136"/>
    </source>
</evidence>
<dbReference type="Gene3D" id="6.10.250.2950">
    <property type="match status" value="1"/>
</dbReference>
<evidence type="ECO:0000313" key="12">
    <source>
        <dbReference type="Ensembl" id="ENSDCDP00010052801.1"/>
    </source>
</evidence>
<dbReference type="GeneTree" id="ENSGT00940000166109"/>
<gene>
    <name evidence="12" type="primary">SELENOS</name>
</gene>
<dbReference type="AlphaFoldDB" id="A0AAY4E799"/>
<evidence type="ECO:0000256" key="6">
    <source>
        <dbReference type="ARBA" id="ARBA00022824"/>
    </source>
</evidence>
<keyword evidence="13" id="KW-1185">Reference proteome</keyword>
<evidence type="ECO:0000256" key="11">
    <source>
        <dbReference type="SAM" id="Phobius"/>
    </source>
</evidence>
<name>A0AAY4E799_9TELE</name>
<evidence type="ECO:0000256" key="2">
    <source>
        <dbReference type="ARBA" id="ARBA00004496"/>
    </source>
</evidence>
<reference evidence="12 13" key="1">
    <citation type="submission" date="2020-06" db="EMBL/GenBank/DDBJ databases">
        <authorList>
            <consortium name="Wellcome Sanger Institute Data Sharing"/>
        </authorList>
    </citation>
    <scope>NUCLEOTIDE SEQUENCE [LARGE SCALE GENOMIC DNA]</scope>
</reference>
<feature type="compositionally biased region" description="Basic and acidic residues" evidence="10">
    <location>
        <begin position="104"/>
        <end position="128"/>
    </location>
</feature>
<keyword evidence="4" id="KW-0963">Cytoplasm</keyword>
<dbReference type="Ensembl" id="ENSDCDT00010063295.1">
    <property type="protein sequence ID" value="ENSDCDP00010052801.1"/>
    <property type="gene ID" value="ENSDCDG00010030793.1"/>
</dbReference>
<dbReference type="GO" id="GO:0030968">
    <property type="term" value="P:endoplasmic reticulum unfolded protein response"/>
    <property type="evidence" value="ECO:0007669"/>
    <property type="project" value="TreeGrafter"/>
</dbReference>
<dbReference type="Pfam" id="PF06936">
    <property type="entry name" value="Selenoprotein_S"/>
    <property type="match status" value="1"/>
</dbReference>
<evidence type="ECO:0000256" key="3">
    <source>
        <dbReference type="ARBA" id="ARBA00011034"/>
    </source>
</evidence>
<feature type="region of interest" description="Disordered" evidence="10">
    <location>
        <begin position="103"/>
        <end position="186"/>
    </location>
</feature>
<dbReference type="InterPro" id="IPR009703">
    <property type="entry name" value="Selenoprotein_S"/>
</dbReference>
<dbReference type="GO" id="GO:0036513">
    <property type="term" value="C:Derlin-1 retrotranslocation complex"/>
    <property type="evidence" value="ECO:0007669"/>
    <property type="project" value="TreeGrafter"/>
</dbReference>
<comment type="similarity">
    <text evidence="3">Belongs to the selenoprotein S family.</text>
</comment>
<keyword evidence="6" id="KW-0256">Endoplasmic reticulum</keyword>
<dbReference type="PANTHER" id="PTHR28621:SF1">
    <property type="entry name" value="SELENOPROTEIN S"/>
    <property type="match status" value="1"/>
</dbReference>
<feature type="compositionally biased region" description="Polar residues" evidence="10">
    <location>
        <begin position="135"/>
        <end position="149"/>
    </location>
</feature>